<protein>
    <recommendedName>
        <fullName evidence="10">1,3-beta-glucanosyltransferase</fullName>
        <ecNumber evidence="10">2.4.1.-</ecNumber>
    </recommendedName>
</protein>
<keyword evidence="7" id="KW-1015">Disulfide bond</keyword>
<dbReference type="AlphaFoldDB" id="A0A9N8ZXZ4"/>
<dbReference type="Pfam" id="PF07983">
    <property type="entry name" value="X8"/>
    <property type="match status" value="1"/>
</dbReference>
<evidence type="ECO:0000256" key="6">
    <source>
        <dbReference type="ARBA" id="ARBA00023136"/>
    </source>
</evidence>
<evidence type="ECO:0000256" key="1">
    <source>
        <dbReference type="ARBA" id="ARBA00004196"/>
    </source>
</evidence>
<sequence>MILETSSIIKNILILFIASIIQVDDRLVESATNPIIIKGAKLFDSVTKDQFFIKGVAYQPRSTGSANFNDPLAASNDCKRDLPYLQQLGVNAVRVYEVDISQNHDQCMQMFSDAGIYLLLDLPTPDFSINRDNPQWNVDLYNHYTATVDSFAKYPNVLGFFAGNEVTNNKSNTPASAFVKAAIRDLKSYINATANRPIPVGYASNDDQDTRVSLLEYFDCISDGNVNTQADFYGLNLYEWCGNSTFESSGWAARTQEFSNYSIPVLMSEYGCNLVSPRPFTEVATLYGPQMTSIWSGGIVYEWTEEANNYGLVKVNDNSSITPLQDFYNLKQQLANINPAGVKYDSYSPDNKPSDCPSNSPTWQASAHLPPTPSEKACQCMVSSLSCVTSNQTASNNQTITDAFSLICGYTRCADITANATTGAYGKYSFCDDADKLSYEFNLYYQSQNKNPAACDFKGLAAITTPSRTNDDECATLSTTPTPSINSKNNGNKSSNADVIMSKGFDMWIYFVCSLLFVELIDLL</sequence>
<dbReference type="GO" id="GO:0071970">
    <property type="term" value="P:fungal-type cell wall (1-&gt;3)-beta-D-glucan biosynthetic process"/>
    <property type="evidence" value="ECO:0007669"/>
    <property type="project" value="TreeGrafter"/>
</dbReference>
<evidence type="ECO:0000256" key="3">
    <source>
        <dbReference type="ARBA" id="ARBA00007528"/>
    </source>
</evidence>
<dbReference type="GO" id="GO:0005886">
    <property type="term" value="C:plasma membrane"/>
    <property type="evidence" value="ECO:0007669"/>
    <property type="project" value="UniProtKB-SubCell"/>
</dbReference>
<keyword evidence="9 10" id="KW-0449">Lipoprotein</keyword>
<gene>
    <name evidence="13" type="ORF">ALEPTO_LOCUS3979</name>
</gene>
<comment type="caution">
    <text evidence="13">The sequence shown here is derived from an EMBL/GenBank/DDBJ whole genome shotgun (WGS) entry which is preliminary data.</text>
</comment>
<dbReference type="PANTHER" id="PTHR31468:SF2">
    <property type="entry name" value="1,3-BETA-GLUCANOSYLTRANSFERASE GAS1"/>
    <property type="match status" value="1"/>
</dbReference>
<keyword evidence="8" id="KW-0325">Glycoprotein</keyword>
<evidence type="ECO:0000256" key="10">
    <source>
        <dbReference type="RuleBase" id="RU361209"/>
    </source>
</evidence>
<name>A0A9N8ZXZ4_9GLOM</name>
<dbReference type="SUPFAM" id="SSF51445">
    <property type="entry name" value="(Trans)glycosidases"/>
    <property type="match status" value="1"/>
</dbReference>
<dbReference type="EMBL" id="CAJVPS010000832">
    <property type="protein sequence ID" value="CAG8511088.1"/>
    <property type="molecule type" value="Genomic_DNA"/>
</dbReference>
<feature type="region of interest" description="Disordered" evidence="11">
    <location>
        <begin position="470"/>
        <end position="490"/>
    </location>
</feature>
<dbReference type="Gene3D" id="1.20.58.1040">
    <property type="match status" value="1"/>
</dbReference>
<evidence type="ECO:0000256" key="9">
    <source>
        <dbReference type="ARBA" id="ARBA00023288"/>
    </source>
</evidence>
<dbReference type="OrthoDB" id="421038at2759"/>
<dbReference type="Pfam" id="PF03198">
    <property type="entry name" value="Glyco_hydro_72"/>
    <property type="match status" value="1"/>
</dbReference>
<dbReference type="PANTHER" id="PTHR31468">
    <property type="entry name" value="1,3-BETA-GLUCANOSYLTRANSFERASE GAS1"/>
    <property type="match status" value="1"/>
</dbReference>
<dbReference type="EC" id="2.4.1.-" evidence="10"/>
<dbReference type="GO" id="GO:0098552">
    <property type="term" value="C:side of membrane"/>
    <property type="evidence" value="ECO:0007669"/>
    <property type="project" value="UniProtKB-KW"/>
</dbReference>
<evidence type="ECO:0000256" key="5">
    <source>
        <dbReference type="ARBA" id="ARBA00022729"/>
    </source>
</evidence>
<dbReference type="InterPro" id="IPR004886">
    <property type="entry name" value="Glucanosyltransferase"/>
</dbReference>
<feature type="domain" description="X8" evidence="12">
    <location>
        <begin position="385"/>
        <end position="476"/>
    </location>
</feature>
<reference evidence="13" key="1">
    <citation type="submission" date="2021-06" db="EMBL/GenBank/DDBJ databases">
        <authorList>
            <person name="Kallberg Y."/>
            <person name="Tangrot J."/>
            <person name="Rosling A."/>
        </authorList>
    </citation>
    <scope>NUCLEOTIDE SEQUENCE</scope>
    <source>
        <strain evidence="13">FL130A</strain>
    </source>
</reference>
<dbReference type="Proteomes" id="UP000789508">
    <property type="component" value="Unassembled WGS sequence"/>
</dbReference>
<keyword evidence="5" id="KW-0732">Signal</keyword>
<organism evidence="13 14">
    <name type="scientific">Ambispora leptoticha</name>
    <dbReference type="NCBI Taxonomy" id="144679"/>
    <lineage>
        <taxon>Eukaryota</taxon>
        <taxon>Fungi</taxon>
        <taxon>Fungi incertae sedis</taxon>
        <taxon>Mucoromycota</taxon>
        <taxon>Glomeromycotina</taxon>
        <taxon>Glomeromycetes</taxon>
        <taxon>Archaeosporales</taxon>
        <taxon>Ambisporaceae</taxon>
        <taxon>Ambispora</taxon>
    </lineage>
</organism>
<feature type="region of interest" description="Disordered" evidence="11">
    <location>
        <begin position="348"/>
        <end position="368"/>
    </location>
</feature>
<evidence type="ECO:0000256" key="2">
    <source>
        <dbReference type="ARBA" id="ARBA00004589"/>
    </source>
</evidence>
<keyword evidence="4 10" id="KW-0336">GPI-anchor</keyword>
<dbReference type="GO" id="GO:0031505">
    <property type="term" value="P:fungal-type cell wall organization"/>
    <property type="evidence" value="ECO:0007669"/>
    <property type="project" value="TreeGrafter"/>
</dbReference>
<evidence type="ECO:0000313" key="13">
    <source>
        <dbReference type="EMBL" id="CAG8511088.1"/>
    </source>
</evidence>
<evidence type="ECO:0000256" key="8">
    <source>
        <dbReference type="ARBA" id="ARBA00023180"/>
    </source>
</evidence>
<evidence type="ECO:0000256" key="7">
    <source>
        <dbReference type="ARBA" id="ARBA00023157"/>
    </source>
</evidence>
<dbReference type="FunFam" id="3.20.20.80:FF:000038">
    <property type="entry name" value="1,3-beta-glucanosyltransferase"/>
    <property type="match status" value="1"/>
</dbReference>
<feature type="compositionally biased region" description="Polar residues" evidence="11">
    <location>
        <begin position="348"/>
        <end position="365"/>
    </location>
</feature>
<evidence type="ECO:0000259" key="12">
    <source>
        <dbReference type="SMART" id="SM00768"/>
    </source>
</evidence>
<dbReference type="Gene3D" id="3.20.20.80">
    <property type="entry name" value="Glycosidases"/>
    <property type="match status" value="1"/>
</dbReference>
<accession>A0A9N8ZXZ4</accession>
<comment type="subcellular location">
    <subcellularLocation>
        <location evidence="1">Cell envelope</location>
    </subcellularLocation>
    <subcellularLocation>
        <location evidence="10">Cell membrane</location>
        <topology evidence="10">Lipid-anchor</topology>
        <topology evidence="10">GPI-anchor</topology>
    </subcellularLocation>
    <subcellularLocation>
        <location evidence="2">Membrane</location>
        <topology evidence="2">Lipid-anchor</topology>
        <topology evidence="2">GPI-anchor</topology>
    </subcellularLocation>
</comment>
<dbReference type="InterPro" id="IPR017853">
    <property type="entry name" value="GH"/>
</dbReference>
<proteinExistence type="inferred from homology"/>
<dbReference type="GO" id="GO:0042124">
    <property type="term" value="F:1,3-beta-glucanosyltransferase activity"/>
    <property type="evidence" value="ECO:0007669"/>
    <property type="project" value="TreeGrafter"/>
</dbReference>
<comment type="similarity">
    <text evidence="3 10">Belongs to the glycosyl hydrolase 72 family.</text>
</comment>
<evidence type="ECO:0000256" key="11">
    <source>
        <dbReference type="SAM" id="MobiDB-lite"/>
    </source>
</evidence>
<keyword evidence="14" id="KW-1185">Reference proteome</keyword>
<evidence type="ECO:0000313" key="14">
    <source>
        <dbReference type="Proteomes" id="UP000789508"/>
    </source>
</evidence>
<keyword evidence="10" id="KW-0808">Transferase</keyword>
<dbReference type="InterPro" id="IPR012946">
    <property type="entry name" value="X8"/>
</dbReference>
<comment type="function">
    <text evidence="10">Splits internally a 1,3-beta-glucan molecule and transfers the newly generated reducing end (the donor) to the non-reducing end of another 1,3-beta-glucan molecule (the acceptor) forming a 1,3-beta linkage, resulting in the elongation of 1,3-beta-glucan chains in the cell wall.</text>
</comment>
<dbReference type="SMART" id="SM00768">
    <property type="entry name" value="X8"/>
    <property type="match status" value="1"/>
</dbReference>
<evidence type="ECO:0000256" key="4">
    <source>
        <dbReference type="ARBA" id="ARBA00022622"/>
    </source>
</evidence>
<keyword evidence="6 10" id="KW-0472">Membrane</keyword>